<dbReference type="RefSeq" id="WP_207111056.1">
    <property type="nucleotide sequence ID" value="NZ_JAFLWD010000003.1"/>
</dbReference>
<name>A0ABS3GUK8_9ENTE</name>
<keyword evidence="2" id="KW-1185">Reference proteome</keyword>
<reference evidence="1 2" key="1">
    <citation type="submission" date="2021-03" db="EMBL/GenBank/DDBJ databases">
        <title>Enterococcal diversity collection.</title>
        <authorList>
            <person name="Gilmore M.S."/>
            <person name="Schwartzman J."/>
            <person name="Van Tyne D."/>
            <person name="Martin M."/>
            <person name="Earl A.M."/>
            <person name="Manson A.L."/>
            <person name="Straub T."/>
            <person name="Salamzade R."/>
            <person name="Saavedra J."/>
            <person name="Lebreton F."/>
            <person name="Prichula J."/>
            <person name="Schaufler K."/>
            <person name="Gaca A."/>
            <person name="Sgardioli B."/>
            <person name="Wagenaar J."/>
            <person name="Strong T."/>
        </authorList>
    </citation>
    <scope>NUCLEOTIDE SEQUENCE [LARGE SCALE GENOMIC DNA]</scope>
    <source>
        <strain evidence="1 2">DIV0869a</strain>
    </source>
</reference>
<accession>A0ABS3GUK8</accession>
<comment type="caution">
    <text evidence="1">The sequence shown here is derived from an EMBL/GenBank/DDBJ whole genome shotgun (WGS) entry which is preliminary data.</text>
</comment>
<organism evidence="1 2">
    <name type="scientific">Candidatus Enterococcus ikei</name>
    <dbReference type="NCBI Taxonomy" id="2815326"/>
    <lineage>
        <taxon>Bacteria</taxon>
        <taxon>Bacillati</taxon>
        <taxon>Bacillota</taxon>
        <taxon>Bacilli</taxon>
        <taxon>Lactobacillales</taxon>
        <taxon>Enterococcaceae</taxon>
        <taxon>Enterococcus</taxon>
    </lineage>
</organism>
<proteinExistence type="predicted"/>
<sequence length="67" mass="7875">MLYPTELRNKKITTELTVDEIATMAAWYESLVFAEFELEDSDNELVCKLNELTGNKLIFEQWKEEAE</sequence>
<dbReference type="Proteomes" id="UP000664632">
    <property type="component" value="Unassembled WGS sequence"/>
</dbReference>
<protein>
    <submittedName>
        <fullName evidence="1">Uncharacterized protein</fullName>
    </submittedName>
</protein>
<dbReference type="EMBL" id="JAFLWD010000003">
    <property type="protein sequence ID" value="MBO0438943.1"/>
    <property type="molecule type" value="Genomic_DNA"/>
</dbReference>
<gene>
    <name evidence="1" type="ORF">JZO69_01025</name>
</gene>
<evidence type="ECO:0000313" key="2">
    <source>
        <dbReference type="Proteomes" id="UP000664632"/>
    </source>
</evidence>
<evidence type="ECO:0000313" key="1">
    <source>
        <dbReference type="EMBL" id="MBO0438943.1"/>
    </source>
</evidence>